<protein>
    <submittedName>
        <fullName evidence="2">Uncharacterized protein</fullName>
    </submittedName>
</protein>
<sequence>MGEVISSPRPGTTVYPDELELADKEFRERQIREGKILSGRRRWVAPKNNPEIPVEFEGATVRALQRRLWPLLSHDNLNPSRPEYVVFEGYEAVCWGATEDLTLDEAFGSVGRTFVRPLTVYGKEPSTLIGSPLATPTAGATPPDARCATDQRAAVRKRHDAQHLAAERGEDTKPAEETKGLLSRKHD</sequence>
<organism evidence="2 3">
    <name type="scientific">Vitrella brassicaformis (strain CCMP3155)</name>
    <dbReference type="NCBI Taxonomy" id="1169540"/>
    <lineage>
        <taxon>Eukaryota</taxon>
        <taxon>Sar</taxon>
        <taxon>Alveolata</taxon>
        <taxon>Colpodellida</taxon>
        <taxon>Vitrellaceae</taxon>
        <taxon>Vitrella</taxon>
    </lineage>
</organism>
<evidence type="ECO:0000313" key="3">
    <source>
        <dbReference type="Proteomes" id="UP000041254"/>
    </source>
</evidence>
<reference evidence="2 3" key="1">
    <citation type="submission" date="2014-11" db="EMBL/GenBank/DDBJ databases">
        <authorList>
            <person name="Zhu J."/>
            <person name="Qi W."/>
            <person name="Song R."/>
        </authorList>
    </citation>
    <scope>NUCLEOTIDE SEQUENCE [LARGE SCALE GENOMIC DNA]</scope>
</reference>
<dbReference type="AlphaFoldDB" id="A0A0G4EDW5"/>
<dbReference type="InParanoid" id="A0A0G4EDW5"/>
<feature type="compositionally biased region" description="Basic and acidic residues" evidence="1">
    <location>
        <begin position="161"/>
        <end position="179"/>
    </location>
</feature>
<dbReference type="EMBL" id="CDMY01000189">
    <property type="protein sequence ID" value="CEL93744.1"/>
    <property type="molecule type" value="Genomic_DNA"/>
</dbReference>
<name>A0A0G4EDW5_VITBC</name>
<feature type="region of interest" description="Disordered" evidence="1">
    <location>
        <begin position="131"/>
        <end position="187"/>
    </location>
</feature>
<keyword evidence="3" id="KW-1185">Reference proteome</keyword>
<dbReference type="Proteomes" id="UP000041254">
    <property type="component" value="Unassembled WGS sequence"/>
</dbReference>
<feature type="compositionally biased region" description="Low complexity" evidence="1">
    <location>
        <begin position="134"/>
        <end position="143"/>
    </location>
</feature>
<evidence type="ECO:0000256" key="1">
    <source>
        <dbReference type="SAM" id="MobiDB-lite"/>
    </source>
</evidence>
<proteinExistence type="predicted"/>
<gene>
    <name evidence="2" type="ORF">Vbra_7081</name>
</gene>
<accession>A0A0G4EDW5</accession>
<evidence type="ECO:0000313" key="2">
    <source>
        <dbReference type="EMBL" id="CEL93744.1"/>
    </source>
</evidence>
<dbReference type="VEuPathDB" id="CryptoDB:Vbra_7081"/>